<dbReference type="Proteomes" id="UP000584374">
    <property type="component" value="Unassembled WGS sequence"/>
</dbReference>
<name>A0A840QFH9_9PSEU</name>
<feature type="domain" description="Putative T7SS secretion signal" evidence="2">
    <location>
        <begin position="5"/>
        <end position="132"/>
    </location>
</feature>
<sequence>MMAAELGTITDPKSLVQGNADAVRTTAAAMRDYGDALHEAGEGLKRIDIEGWSGQAAEQFRSAFDGEPIKWLEAGDCFQYAGGALEQYSESLTWAQGRAAEAIRLWNEGEAATQQAKAEHARAAEQVNSLGAAGVGVGGSMVVASLGGLGAEAAGDDRVEVIDTDDAEPAPAPALPWEDPAVQEKIPEEWGDGKPNNSGVGHRWLDPIVTRPMLVCGSTRATPTTLSRPSKLITSSSGTMGR</sequence>
<comment type="caution">
    <text evidence="3">The sequence shown here is derived from an EMBL/GenBank/DDBJ whole genome shotgun (WGS) entry which is preliminary data.</text>
</comment>
<accession>A0A840QFH9</accession>
<evidence type="ECO:0000259" key="2">
    <source>
        <dbReference type="Pfam" id="PF21725"/>
    </source>
</evidence>
<gene>
    <name evidence="3" type="ORF">BJ970_004883</name>
</gene>
<keyword evidence="4" id="KW-1185">Reference proteome</keyword>
<organism evidence="3 4">
    <name type="scientific">Saccharopolyspora phatthalungensis</name>
    <dbReference type="NCBI Taxonomy" id="664693"/>
    <lineage>
        <taxon>Bacteria</taxon>
        <taxon>Bacillati</taxon>
        <taxon>Actinomycetota</taxon>
        <taxon>Actinomycetes</taxon>
        <taxon>Pseudonocardiales</taxon>
        <taxon>Pseudonocardiaceae</taxon>
        <taxon>Saccharopolyspora</taxon>
    </lineage>
</organism>
<reference evidence="3 4" key="1">
    <citation type="submission" date="2020-08" db="EMBL/GenBank/DDBJ databases">
        <title>Sequencing the genomes of 1000 actinobacteria strains.</title>
        <authorList>
            <person name="Klenk H.-P."/>
        </authorList>
    </citation>
    <scope>NUCLEOTIDE SEQUENCE [LARGE SCALE GENOMIC DNA]</scope>
    <source>
        <strain evidence="3 4">DSM 45584</strain>
    </source>
</reference>
<proteinExistence type="predicted"/>
<evidence type="ECO:0000256" key="1">
    <source>
        <dbReference type="SAM" id="MobiDB-lite"/>
    </source>
</evidence>
<evidence type="ECO:0000313" key="3">
    <source>
        <dbReference type="EMBL" id="MBB5157349.1"/>
    </source>
</evidence>
<dbReference type="Pfam" id="PF21725">
    <property type="entry name" value="T7SS_signal"/>
    <property type="match status" value="1"/>
</dbReference>
<dbReference type="AlphaFoldDB" id="A0A840QFH9"/>
<evidence type="ECO:0000313" key="4">
    <source>
        <dbReference type="Proteomes" id="UP000584374"/>
    </source>
</evidence>
<dbReference type="EMBL" id="JACHIW010000001">
    <property type="protein sequence ID" value="MBB5157349.1"/>
    <property type="molecule type" value="Genomic_DNA"/>
</dbReference>
<dbReference type="InterPro" id="IPR049082">
    <property type="entry name" value="T7SS_signal"/>
</dbReference>
<feature type="region of interest" description="Disordered" evidence="1">
    <location>
        <begin position="219"/>
        <end position="242"/>
    </location>
</feature>
<protein>
    <recommendedName>
        <fullName evidence="2">Putative T7SS secretion signal domain-containing protein</fullName>
    </recommendedName>
</protein>